<dbReference type="Proteomes" id="UP001595896">
    <property type="component" value="Unassembled WGS sequence"/>
</dbReference>
<comment type="caution">
    <text evidence="8">The sequence shown here is derived from an EMBL/GenBank/DDBJ whole genome shotgun (WGS) entry which is preliminary data.</text>
</comment>
<protein>
    <recommendedName>
        <fullName evidence="5">Flagellar hook-associated protein 2</fullName>
        <shortName evidence="5">HAP2</shortName>
    </recommendedName>
    <alternativeName>
        <fullName evidence="5">Flagellar cap protein</fullName>
    </alternativeName>
</protein>
<comment type="subunit">
    <text evidence="2 5">Homopentamer.</text>
</comment>
<name>A0ABV9NUG9_9BACI</name>
<evidence type="ECO:0000313" key="9">
    <source>
        <dbReference type="Proteomes" id="UP001595896"/>
    </source>
</evidence>
<keyword evidence="8" id="KW-0282">Flagellum</keyword>
<feature type="domain" description="Flagellar hook-associated protein 2 C-terminal" evidence="7">
    <location>
        <begin position="317"/>
        <end position="579"/>
    </location>
</feature>
<keyword evidence="3" id="KW-0175">Coiled coil</keyword>
<sequence length="592" mass="66257">MRLSGFATGMDINQMVQDLMKAERMPLNKLEQRKTQTQWRIDQFREINVKLDQFRNNTFDNVMRRSTMMANKIVSSQPSLVTATGSSSTMEGSLRLTEVKSLATAASNASTSRVGQQLSVSGKLSEQQLDAGDVWTRGVVNRETITVQQSQSSISLNRELGNPESTVVRVNGVSYKVVEEDFDGELTATQVMLDRETNTLVFGQELARNARVEVVTAREDENGTDLFSMNSIETKAKDGSTVTDRFLITGDQSMNDVMQMMNRSKVGVSAFYDTGTDRASIVRDETGIYNEGGAEMTFSGSFFREALKLDEANERAGTNAVFTINGLETHRQSNTFSVNGMAITLHETFSGRDVSLTVQRDTDEVMDTIKAFVEEYNNLIDLVQGRISEEAFRDFPPLTEEERRDLTEREAELWDEKAMSGLLRNDSILRGGMDRFRVQMYSSVQGTGSDFRQLAQIGITTTSDFRSGGKLEINEDRLRAAIEQDAEGVYQLFAADGAAESEKGLARRLRDSANGMIESISRRAGGLRGRTVNQQFTLGREINNIEDRMSAFERRMQQVEQRYWSQFTAMEKAVAKANAQAETFFAQMFSGM</sequence>
<evidence type="ECO:0000256" key="4">
    <source>
        <dbReference type="ARBA" id="ARBA00023143"/>
    </source>
</evidence>
<feature type="domain" description="Flagellar hook-associated protein 2 N-terminal" evidence="6">
    <location>
        <begin position="8"/>
        <end position="106"/>
    </location>
</feature>
<keyword evidence="8" id="KW-0966">Cell projection</keyword>
<evidence type="ECO:0000256" key="5">
    <source>
        <dbReference type="RuleBase" id="RU362066"/>
    </source>
</evidence>
<evidence type="ECO:0000256" key="1">
    <source>
        <dbReference type="ARBA" id="ARBA00009764"/>
    </source>
</evidence>
<evidence type="ECO:0000256" key="2">
    <source>
        <dbReference type="ARBA" id="ARBA00011255"/>
    </source>
</evidence>
<dbReference type="PANTHER" id="PTHR30288:SF0">
    <property type="entry name" value="FLAGELLAR HOOK-ASSOCIATED PROTEIN 2"/>
    <property type="match status" value="1"/>
</dbReference>
<keyword evidence="4 5" id="KW-0975">Bacterial flagellum</keyword>
<dbReference type="InterPro" id="IPR010809">
    <property type="entry name" value="FliD_C"/>
</dbReference>
<keyword evidence="9" id="KW-1185">Reference proteome</keyword>
<proteinExistence type="inferred from homology"/>
<evidence type="ECO:0000259" key="7">
    <source>
        <dbReference type="Pfam" id="PF07195"/>
    </source>
</evidence>
<dbReference type="EMBL" id="JBHSGK010000011">
    <property type="protein sequence ID" value="MFC4736983.1"/>
    <property type="molecule type" value="Genomic_DNA"/>
</dbReference>
<dbReference type="PANTHER" id="PTHR30288">
    <property type="entry name" value="FLAGELLAR CAP/ASSEMBLY PROTEIN FLID"/>
    <property type="match status" value="1"/>
</dbReference>
<reference evidence="9" key="1">
    <citation type="journal article" date="2019" name="Int. J. Syst. Evol. Microbiol.">
        <title>The Global Catalogue of Microorganisms (GCM) 10K type strain sequencing project: providing services to taxonomists for standard genome sequencing and annotation.</title>
        <authorList>
            <consortium name="The Broad Institute Genomics Platform"/>
            <consortium name="The Broad Institute Genome Sequencing Center for Infectious Disease"/>
            <person name="Wu L."/>
            <person name="Ma J."/>
        </authorList>
    </citation>
    <scope>NUCLEOTIDE SEQUENCE [LARGE SCALE GENOMIC DNA]</scope>
    <source>
        <strain evidence="9">JCM 12165</strain>
    </source>
</reference>
<keyword evidence="5" id="KW-0964">Secreted</keyword>
<evidence type="ECO:0000259" key="6">
    <source>
        <dbReference type="Pfam" id="PF02465"/>
    </source>
</evidence>
<dbReference type="Pfam" id="PF02465">
    <property type="entry name" value="FliD_N"/>
    <property type="match status" value="1"/>
</dbReference>
<gene>
    <name evidence="8" type="primary">fliD</name>
    <name evidence="8" type="ORF">ACFO4L_10330</name>
</gene>
<organism evidence="8 9">
    <name type="scientific">Bacillus daqingensis</name>
    <dbReference type="NCBI Taxonomy" id="872396"/>
    <lineage>
        <taxon>Bacteria</taxon>
        <taxon>Bacillati</taxon>
        <taxon>Bacillota</taxon>
        <taxon>Bacilli</taxon>
        <taxon>Bacillales</taxon>
        <taxon>Bacillaceae</taxon>
        <taxon>Bacillus</taxon>
    </lineage>
</organism>
<keyword evidence="8" id="KW-0969">Cilium</keyword>
<evidence type="ECO:0000256" key="3">
    <source>
        <dbReference type="ARBA" id="ARBA00023054"/>
    </source>
</evidence>
<accession>A0ABV9NUG9</accession>
<dbReference type="InterPro" id="IPR040026">
    <property type="entry name" value="FliD"/>
</dbReference>
<dbReference type="RefSeq" id="WP_377909593.1">
    <property type="nucleotide sequence ID" value="NZ_JBHSGK010000011.1"/>
</dbReference>
<comment type="function">
    <text evidence="5">Required for morphogenesis and for the elongation of the flagellar filament by facilitating polymerization of the flagellin monomers at the tip of growing filament. Forms a capping structure, which prevents flagellin subunits (transported through the central channel of the flagellum) from leaking out without polymerization at the distal end.</text>
</comment>
<dbReference type="Pfam" id="PF07195">
    <property type="entry name" value="FliD_C"/>
    <property type="match status" value="1"/>
</dbReference>
<dbReference type="InterPro" id="IPR003481">
    <property type="entry name" value="FliD_N"/>
</dbReference>
<evidence type="ECO:0000313" key="8">
    <source>
        <dbReference type="EMBL" id="MFC4736983.1"/>
    </source>
</evidence>
<comment type="subcellular location">
    <subcellularLocation>
        <location evidence="5">Secreted</location>
    </subcellularLocation>
    <subcellularLocation>
        <location evidence="5">Bacterial flagellum</location>
    </subcellularLocation>
</comment>
<comment type="similarity">
    <text evidence="1 5">Belongs to the FliD family.</text>
</comment>